<dbReference type="PANTHER" id="PTHR24305">
    <property type="entry name" value="CYTOCHROME P450"/>
    <property type="match status" value="1"/>
</dbReference>
<dbReference type="PRINTS" id="PR00465">
    <property type="entry name" value="EP450IV"/>
</dbReference>
<dbReference type="PROSITE" id="PS00018">
    <property type="entry name" value="EF_HAND_1"/>
    <property type="match status" value="1"/>
</dbReference>
<evidence type="ECO:0000256" key="6">
    <source>
        <dbReference type="ARBA" id="ARBA00023002"/>
    </source>
</evidence>
<evidence type="ECO:0000256" key="8">
    <source>
        <dbReference type="ARBA" id="ARBA00023033"/>
    </source>
</evidence>
<dbReference type="Pfam" id="PF00067">
    <property type="entry name" value="p450"/>
    <property type="match status" value="1"/>
</dbReference>
<evidence type="ECO:0000256" key="7">
    <source>
        <dbReference type="ARBA" id="ARBA00023004"/>
    </source>
</evidence>
<evidence type="ECO:0000256" key="9">
    <source>
        <dbReference type="PIRSR" id="PIRSR602403-1"/>
    </source>
</evidence>
<dbReference type="GO" id="GO:0020037">
    <property type="term" value="F:heme binding"/>
    <property type="evidence" value="ECO:0007669"/>
    <property type="project" value="InterPro"/>
</dbReference>
<reference evidence="11" key="1">
    <citation type="submission" date="2019-10" db="EMBL/GenBank/DDBJ databases">
        <authorList>
            <consortium name="DOE Joint Genome Institute"/>
            <person name="Kuo A."/>
            <person name="Miyauchi S."/>
            <person name="Kiss E."/>
            <person name="Drula E."/>
            <person name="Kohler A."/>
            <person name="Sanchez-Garcia M."/>
            <person name="Andreopoulos B."/>
            <person name="Barry K.W."/>
            <person name="Bonito G."/>
            <person name="Buee M."/>
            <person name="Carver A."/>
            <person name="Chen C."/>
            <person name="Cichocki N."/>
            <person name="Clum A."/>
            <person name="Culley D."/>
            <person name="Crous P.W."/>
            <person name="Fauchery L."/>
            <person name="Girlanda M."/>
            <person name="Hayes R."/>
            <person name="Keri Z."/>
            <person name="LaButti K."/>
            <person name="Lipzen A."/>
            <person name="Lombard V."/>
            <person name="Magnuson J."/>
            <person name="Maillard F."/>
            <person name="Morin E."/>
            <person name="Murat C."/>
            <person name="Nolan M."/>
            <person name="Ohm R."/>
            <person name="Pangilinan J."/>
            <person name="Pereira M."/>
            <person name="Perotto S."/>
            <person name="Peter M."/>
            <person name="Riley R."/>
            <person name="Sitrit Y."/>
            <person name="Stielow B."/>
            <person name="Szollosi G."/>
            <person name="Zifcakova L."/>
            <person name="Stursova M."/>
            <person name="Spatafora J.W."/>
            <person name="Tedersoo L."/>
            <person name="Vaario L.-M."/>
            <person name="Yamada A."/>
            <person name="Yan M."/>
            <person name="Wang P."/>
            <person name="Xu J."/>
            <person name="Bruns T."/>
            <person name="Baldrian P."/>
            <person name="Vilgalys R."/>
            <person name="Henrissat B."/>
            <person name="Grigoriev I.V."/>
            <person name="Hibbett D."/>
            <person name="Nagy L.G."/>
            <person name="Martin F.M."/>
        </authorList>
    </citation>
    <scope>NUCLEOTIDE SEQUENCE</scope>
    <source>
        <strain evidence="11">Prilba</strain>
    </source>
</reference>
<evidence type="ECO:0000313" key="11">
    <source>
        <dbReference type="EMBL" id="KAF8466478.1"/>
    </source>
</evidence>
<reference evidence="11" key="2">
    <citation type="journal article" date="2020" name="Nat. Commun.">
        <title>Large-scale genome sequencing of mycorrhizal fungi provides insights into the early evolution of symbiotic traits.</title>
        <authorList>
            <person name="Miyauchi S."/>
            <person name="Kiss E."/>
            <person name="Kuo A."/>
            <person name="Drula E."/>
            <person name="Kohler A."/>
            <person name="Sanchez-Garcia M."/>
            <person name="Morin E."/>
            <person name="Andreopoulos B."/>
            <person name="Barry K.W."/>
            <person name="Bonito G."/>
            <person name="Buee M."/>
            <person name="Carver A."/>
            <person name="Chen C."/>
            <person name="Cichocki N."/>
            <person name="Clum A."/>
            <person name="Culley D."/>
            <person name="Crous P.W."/>
            <person name="Fauchery L."/>
            <person name="Girlanda M."/>
            <person name="Hayes R.D."/>
            <person name="Keri Z."/>
            <person name="LaButti K."/>
            <person name="Lipzen A."/>
            <person name="Lombard V."/>
            <person name="Magnuson J."/>
            <person name="Maillard F."/>
            <person name="Murat C."/>
            <person name="Nolan M."/>
            <person name="Ohm R.A."/>
            <person name="Pangilinan J."/>
            <person name="Pereira M.F."/>
            <person name="Perotto S."/>
            <person name="Peter M."/>
            <person name="Pfister S."/>
            <person name="Riley R."/>
            <person name="Sitrit Y."/>
            <person name="Stielow J.B."/>
            <person name="Szollosi G."/>
            <person name="Zifcakova L."/>
            <person name="Stursova M."/>
            <person name="Spatafora J.W."/>
            <person name="Tedersoo L."/>
            <person name="Vaario L.M."/>
            <person name="Yamada A."/>
            <person name="Yan M."/>
            <person name="Wang P."/>
            <person name="Xu J."/>
            <person name="Bruns T."/>
            <person name="Baldrian P."/>
            <person name="Vilgalys R."/>
            <person name="Dunand C."/>
            <person name="Henrissat B."/>
            <person name="Grigoriev I.V."/>
            <person name="Hibbett D."/>
            <person name="Nagy L.G."/>
            <person name="Martin F.M."/>
        </authorList>
    </citation>
    <scope>NUCLEOTIDE SEQUENCE</scope>
    <source>
        <strain evidence="11">Prilba</strain>
    </source>
</reference>
<comment type="caution">
    <text evidence="11">The sequence shown here is derived from an EMBL/GenBank/DDBJ whole genome shotgun (WGS) entry which is preliminary data.</text>
</comment>
<evidence type="ECO:0000256" key="4">
    <source>
        <dbReference type="ARBA" id="ARBA00022617"/>
    </source>
</evidence>
<dbReference type="CDD" id="cd11069">
    <property type="entry name" value="CYP_FUM15-like"/>
    <property type="match status" value="1"/>
</dbReference>
<dbReference type="GO" id="GO:0016705">
    <property type="term" value="F:oxidoreductase activity, acting on paired donors, with incorporation or reduction of molecular oxygen"/>
    <property type="evidence" value="ECO:0007669"/>
    <property type="project" value="InterPro"/>
</dbReference>
<feature type="transmembrane region" description="Helical" evidence="10">
    <location>
        <begin position="237"/>
        <end position="259"/>
    </location>
</feature>
<comment type="similarity">
    <text evidence="3">Belongs to the cytochrome P450 family.</text>
</comment>
<dbReference type="PRINTS" id="PR00385">
    <property type="entry name" value="P450"/>
</dbReference>
<dbReference type="GO" id="GO:0004497">
    <property type="term" value="F:monooxygenase activity"/>
    <property type="evidence" value="ECO:0007669"/>
    <property type="project" value="UniProtKB-KW"/>
</dbReference>
<dbReference type="Gene3D" id="1.10.630.10">
    <property type="entry name" value="Cytochrome P450"/>
    <property type="match status" value="1"/>
</dbReference>
<evidence type="ECO:0000256" key="3">
    <source>
        <dbReference type="ARBA" id="ARBA00010617"/>
    </source>
</evidence>
<keyword evidence="10" id="KW-0812">Transmembrane</keyword>
<feature type="transmembrane region" description="Helical" evidence="10">
    <location>
        <begin position="20"/>
        <end position="38"/>
    </location>
</feature>
<sequence length="563" mass="62755">MRDGFALARHFLPPIVRSLFFAAAALLGASATYVLYILTRRRILAYRSPLRNVPGPGGAHWFKGNFTAVQETDSTRLQEEWVREYGHVLKFQSTLWTQKLLAVDPVAVSYVLQNSDSFQKSELLRFSLGTFTGRGVLFVEGPQHRKQRRVMNPAFGPAQVRKFTSLFLEKSLELREIWVDLLSKASRKDGKLSFDVYMWLNKATLDIIGLAGFNFAFDSLHPSAEEKKNDIYGAIRSVLSISPDPFFALQLFFPLFRLIPTRRSRVLDRAFKEIQHTGSQLIQDRKSAVIAECDANGSGTVGRQDVGGHDLLSLLIKSNIAADIPESMRMSDSEILSQVPTFLLAGHETSSTAVSWTLFALACHPAVQAKLRAELRTCPTDSPTMEQLNALPYLEGVVRESLRLYAPVSGTVRISMHDAEIPLQKPFTDKRGVLQSTVRVSKGDLVAIPIRLLNRSTEIWGEDANEFRPERWDDVPEAVNALPGIYGHLMTFIAGAHACIGYRFSVIEIKALLFTLVRTFEFELAMSAEDIVRKTGIVGRPVIASNPSAGPQLPLLIRLANTD</sequence>
<dbReference type="PANTHER" id="PTHR24305:SF166">
    <property type="entry name" value="CYTOCHROME P450 12A4, MITOCHONDRIAL-RELATED"/>
    <property type="match status" value="1"/>
</dbReference>
<organism evidence="11 12">
    <name type="scientific">Russula ochroleuca</name>
    <dbReference type="NCBI Taxonomy" id="152965"/>
    <lineage>
        <taxon>Eukaryota</taxon>
        <taxon>Fungi</taxon>
        <taxon>Dikarya</taxon>
        <taxon>Basidiomycota</taxon>
        <taxon>Agaricomycotina</taxon>
        <taxon>Agaricomycetes</taxon>
        <taxon>Russulales</taxon>
        <taxon>Russulaceae</taxon>
        <taxon>Russula</taxon>
    </lineage>
</organism>
<dbReference type="SUPFAM" id="SSF48264">
    <property type="entry name" value="Cytochrome P450"/>
    <property type="match status" value="1"/>
</dbReference>
<keyword evidence="7 9" id="KW-0408">Iron</keyword>
<evidence type="ECO:0000256" key="10">
    <source>
        <dbReference type="SAM" id="Phobius"/>
    </source>
</evidence>
<keyword evidence="4 9" id="KW-0349">Heme</keyword>
<keyword evidence="10" id="KW-0472">Membrane</keyword>
<protein>
    <submittedName>
        <fullName evidence="11">Cytochrome P450</fullName>
    </submittedName>
</protein>
<evidence type="ECO:0000256" key="2">
    <source>
        <dbReference type="ARBA" id="ARBA00005179"/>
    </source>
</evidence>
<dbReference type="InterPro" id="IPR001128">
    <property type="entry name" value="Cyt_P450"/>
</dbReference>
<dbReference type="OrthoDB" id="1470350at2759"/>
<evidence type="ECO:0000256" key="5">
    <source>
        <dbReference type="ARBA" id="ARBA00022723"/>
    </source>
</evidence>
<dbReference type="Proteomes" id="UP000759537">
    <property type="component" value="Unassembled WGS sequence"/>
</dbReference>
<dbReference type="InterPro" id="IPR018247">
    <property type="entry name" value="EF_Hand_1_Ca_BS"/>
</dbReference>
<feature type="binding site" description="axial binding residue" evidence="9">
    <location>
        <position position="499"/>
    </location>
    <ligand>
        <name>heme</name>
        <dbReference type="ChEBI" id="CHEBI:30413"/>
    </ligand>
    <ligandPart>
        <name>Fe</name>
        <dbReference type="ChEBI" id="CHEBI:18248"/>
    </ligandPart>
</feature>
<dbReference type="EMBL" id="WHVB01000041">
    <property type="protein sequence ID" value="KAF8466478.1"/>
    <property type="molecule type" value="Genomic_DNA"/>
</dbReference>
<evidence type="ECO:0000313" key="12">
    <source>
        <dbReference type="Proteomes" id="UP000759537"/>
    </source>
</evidence>
<dbReference type="GO" id="GO:0005506">
    <property type="term" value="F:iron ion binding"/>
    <property type="evidence" value="ECO:0007669"/>
    <property type="project" value="InterPro"/>
</dbReference>
<dbReference type="InterPro" id="IPR002403">
    <property type="entry name" value="Cyt_P450_E_grp-IV"/>
</dbReference>
<dbReference type="InterPro" id="IPR036396">
    <property type="entry name" value="Cyt_P450_sf"/>
</dbReference>
<keyword evidence="5 9" id="KW-0479">Metal-binding</keyword>
<keyword evidence="6" id="KW-0560">Oxidoreductase</keyword>
<proteinExistence type="inferred from homology"/>
<keyword evidence="12" id="KW-1185">Reference proteome</keyword>
<evidence type="ECO:0000256" key="1">
    <source>
        <dbReference type="ARBA" id="ARBA00001971"/>
    </source>
</evidence>
<dbReference type="AlphaFoldDB" id="A0A9P5MN74"/>
<dbReference type="InterPro" id="IPR050121">
    <property type="entry name" value="Cytochrome_P450_monoxygenase"/>
</dbReference>
<gene>
    <name evidence="11" type="ORF">DFH94DRAFT_780931</name>
</gene>
<keyword evidence="8" id="KW-0503">Monooxygenase</keyword>
<keyword evidence="10" id="KW-1133">Transmembrane helix</keyword>
<comment type="pathway">
    <text evidence="2">Secondary metabolite biosynthesis.</text>
</comment>
<accession>A0A9P5MN74</accession>
<comment type="cofactor">
    <cofactor evidence="1 9">
        <name>heme</name>
        <dbReference type="ChEBI" id="CHEBI:30413"/>
    </cofactor>
</comment>
<name>A0A9P5MN74_9AGAM</name>